<protein>
    <submittedName>
        <fullName evidence="3">DUF2846 domain-containing protein</fullName>
    </submittedName>
</protein>
<proteinExistence type="predicted"/>
<dbReference type="RefSeq" id="WP_337336349.1">
    <property type="nucleotide sequence ID" value="NZ_JBBDHC010000033.1"/>
</dbReference>
<dbReference type="AlphaFoldDB" id="A0AAW9RB67"/>
<dbReference type="InterPro" id="IPR022548">
    <property type="entry name" value="DUF2846"/>
</dbReference>
<evidence type="ECO:0000313" key="3">
    <source>
        <dbReference type="EMBL" id="MEJ1250648.1"/>
    </source>
</evidence>
<dbReference type="EMBL" id="JBBDHC010000033">
    <property type="protein sequence ID" value="MEJ1250648.1"/>
    <property type="molecule type" value="Genomic_DNA"/>
</dbReference>
<name>A0AAW9RB67_9GAMM</name>
<sequence length="159" mass="17044">MKSVSLSNTLAINMDKAMKIMKSLALLALSLVMLSGCATTNYAERPAQMIPEDDAGLIYFFREKSFVGGGVSYAINENGVKLGALKNGTFFVIHATSGRHVYEAKTESGALVQLDVEAGRTYYVKGGVKMGVLAGRPELVQVTEAEAAGKIEKLKYTSL</sequence>
<feature type="domain" description="DUF2846" evidence="2">
    <location>
        <begin position="53"/>
        <end position="131"/>
    </location>
</feature>
<evidence type="ECO:0000256" key="1">
    <source>
        <dbReference type="SAM" id="SignalP"/>
    </source>
</evidence>
<keyword evidence="4" id="KW-1185">Reference proteome</keyword>
<organism evidence="3 4">
    <name type="scientific">Denitratimonas tolerans</name>
    <dbReference type="NCBI Taxonomy" id="1338420"/>
    <lineage>
        <taxon>Bacteria</taxon>
        <taxon>Pseudomonadati</taxon>
        <taxon>Pseudomonadota</taxon>
        <taxon>Gammaproteobacteria</taxon>
        <taxon>Lysobacterales</taxon>
        <taxon>Lysobacteraceae</taxon>
        <taxon>Denitratimonas</taxon>
    </lineage>
</organism>
<dbReference type="Proteomes" id="UP001364472">
    <property type="component" value="Unassembled WGS sequence"/>
</dbReference>
<evidence type="ECO:0000259" key="2">
    <source>
        <dbReference type="Pfam" id="PF11008"/>
    </source>
</evidence>
<feature type="chain" id="PRO_5043364915" evidence="1">
    <location>
        <begin position="44"/>
        <end position="159"/>
    </location>
</feature>
<dbReference type="Pfam" id="PF11008">
    <property type="entry name" value="DUF2846"/>
    <property type="match status" value="1"/>
</dbReference>
<gene>
    <name evidence="3" type="ORF">WB794_13370</name>
</gene>
<accession>A0AAW9RB67</accession>
<keyword evidence="1" id="KW-0732">Signal</keyword>
<feature type="signal peptide" evidence="1">
    <location>
        <begin position="1"/>
        <end position="43"/>
    </location>
</feature>
<reference evidence="3 4" key="1">
    <citation type="journal article" date="2016" name="Antonie Van Leeuwenhoek">
        <title>Denitratimonas tolerans gen. nov., sp. nov., a denitrifying bacterium isolated from a bioreactor for tannery wastewater treatment.</title>
        <authorList>
            <person name="Han S.I."/>
            <person name="Kim J.O."/>
            <person name="Lee Y.R."/>
            <person name="Ekpeghere K.I."/>
            <person name="Koh S.C."/>
            <person name="Whang K.S."/>
        </authorList>
    </citation>
    <scope>NUCLEOTIDE SEQUENCE [LARGE SCALE GENOMIC DNA]</scope>
    <source>
        <strain evidence="3 4">KACC 17565</strain>
    </source>
</reference>
<evidence type="ECO:0000313" key="4">
    <source>
        <dbReference type="Proteomes" id="UP001364472"/>
    </source>
</evidence>
<comment type="caution">
    <text evidence="3">The sequence shown here is derived from an EMBL/GenBank/DDBJ whole genome shotgun (WGS) entry which is preliminary data.</text>
</comment>